<evidence type="ECO:0000256" key="1">
    <source>
        <dbReference type="PROSITE-ProRule" id="PRU01360"/>
    </source>
</evidence>
<evidence type="ECO:0000313" key="5">
    <source>
        <dbReference type="Proteomes" id="UP001258315"/>
    </source>
</evidence>
<sequence>MKKILLFLSLCFCAVTMAYAQTRTITGTVVSDKNEPLVGVTIQVKGGSTAAQTDVNGKYSIKVTNLQNVVLTVKYVGYAYQERTLRVGENNFDVKLMPSTENLEDVVVVGYGTQRKATLTGAVSNVDIRKVEDVPALNASALLRGTAPGLSVSGGTQRPGQSATITIRNPVAFAKDGGQGTNPLFVIDDVIRTQADFDLLDPVLIESISIMKDAEAAIYGISGANGVILVRTKRGKQGAPKVNFSSSVGISNATMLPKMMNSLQLATFNNDYNQGRAAITTISGSNSYLTDPSFQTNYYNADGFLVRPGFTVTNGTYFGNGTSTTDNTRFADWYTPDELAYYANNSHNYLKEAFKNAVVLREALSISGGTDKITYFLGGDYVKQGSNFEGINSNKYGLRANIEAKPAKGLTTSVSISTDVGYSKSYFYKLNSTSESLDNDVATLQNIQPWQEYFINGNPVVLGASNTGGIDNINYFHIRNTDNFTDSKSFVTNLLGKITYEIPGVKGLTATATLNKNINNTLGKQFGTTFQYYKYAGTGTNKHIPGGALLNTYNISNGDRVRLNPVFADNYQLDAGLNYSRTFGKHSISALLLYEQRESNSEGVAAMSEGVIAGALPYQTFTTGAQTSTQSSQISQFGFQSVISRLNYSYADKYLVQLVYRADGSSRFAPGNNWGSFPAASLGWVVSEEPFFKSNVKWMDMLKFRTSVGLTGTDNTRPYQFIANYNLGTGSSGGAVFNGNDARTIAIRSNLSIPNAGVVWDHVFKTNYGVDMQFLKNRLNVTAEYFYNYGYDLLTSLSSSVPATIGASVPTENYSKVNMFGYEIQVGWRDSKGKFSYSFSPFFAWNDNKNIKIDVSSGNIGTIQDLTGKSSDPGVLGYKSLGIIRTQEEANAIIASRAAAAGGAANVKILGQRIMPGMINYEDLNGDGVITEGFSDQKYLTKKQSNHYSLGLNFGAGYGPVTLNVIMGASWGGWTNIDGKKPFNQSSSGASIYDNRPVYWADHWTPTNTSAKFPAPGYLATYDVTSDFWLVRASSFNVTNATLNFAMPSNWSRKVGFNSVRIYATATNPIQFINPFPDGYRDLQTGLYTYPTLRTVSFGLNLGL</sequence>
<evidence type="ECO:0000313" key="4">
    <source>
        <dbReference type="EMBL" id="MDT3404540.1"/>
    </source>
</evidence>
<dbReference type="SUPFAM" id="SSF56935">
    <property type="entry name" value="Porins"/>
    <property type="match status" value="1"/>
</dbReference>
<dbReference type="PROSITE" id="PS52016">
    <property type="entry name" value="TONB_DEPENDENT_REC_3"/>
    <property type="match status" value="1"/>
</dbReference>
<organism evidence="4 5">
    <name type="scientific">Mucilaginibacter terrae</name>
    <dbReference type="NCBI Taxonomy" id="1955052"/>
    <lineage>
        <taxon>Bacteria</taxon>
        <taxon>Pseudomonadati</taxon>
        <taxon>Bacteroidota</taxon>
        <taxon>Sphingobacteriia</taxon>
        <taxon>Sphingobacteriales</taxon>
        <taxon>Sphingobacteriaceae</taxon>
        <taxon>Mucilaginibacter</taxon>
    </lineage>
</organism>
<accession>A0ABU3H0V2</accession>
<protein>
    <submittedName>
        <fullName evidence="4">TonB-linked SusC/RagA family outer membrane protein</fullName>
    </submittedName>
</protein>
<keyword evidence="1" id="KW-1134">Transmembrane beta strand</keyword>
<keyword evidence="1" id="KW-0812">Transmembrane</keyword>
<dbReference type="NCBIfam" id="TIGR04057">
    <property type="entry name" value="SusC_RagA_signa"/>
    <property type="match status" value="1"/>
</dbReference>
<feature type="signal peptide" evidence="2">
    <location>
        <begin position="1"/>
        <end position="20"/>
    </location>
</feature>
<dbReference type="InterPro" id="IPR039426">
    <property type="entry name" value="TonB-dep_rcpt-like"/>
</dbReference>
<feature type="domain" description="TonB-dependent receptor plug" evidence="3">
    <location>
        <begin position="116"/>
        <end position="227"/>
    </location>
</feature>
<keyword evidence="5" id="KW-1185">Reference proteome</keyword>
<dbReference type="SUPFAM" id="SSF49464">
    <property type="entry name" value="Carboxypeptidase regulatory domain-like"/>
    <property type="match status" value="1"/>
</dbReference>
<dbReference type="InterPro" id="IPR008969">
    <property type="entry name" value="CarboxyPept-like_regulatory"/>
</dbReference>
<dbReference type="Gene3D" id="2.170.130.10">
    <property type="entry name" value="TonB-dependent receptor, plug domain"/>
    <property type="match status" value="1"/>
</dbReference>
<keyword evidence="2" id="KW-0732">Signal</keyword>
<dbReference type="InterPro" id="IPR023996">
    <property type="entry name" value="TonB-dep_OMP_SusC/RagA"/>
</dbReference>
<dbReference type="Proteomes" id="UP001258315">
    <property type="component" value="Unassembled WGS sequence"/>
</dbReference>
<gene>
    <name evidence="4" type="ORF">QE417_003612</name>
</gene>
<dbReference type="Gene3D" id="2.60.40.1120">
    <property type="entry name" value="Carboxypeptidase-like, regulatory domain"/>
    <property type="match status" value="1"/>
</dbReference>
<proteinExistence type="inferred from homology"/>
<evidence type="ECO:0000259" key="3">
    <source>
        <dbReference type="Pfam" id="PF07715"/>
    </source>
</evidence>
<dbReference type="InterPro" id="IPR012910">
    <property type="entry name" value="Plug_dom"/>
</dbReference>
<dbReference type="RefSeq" id="WP_311951947.1">
    <property type="nucleotide sequence ID" value="NZ_JAVLVU010000001.1"/>
</dbReference>
<dbReference type="NCBIfam" id="TIGR04056">
    <property type="entry name" value="OMP_RagA_SusC"/>
    <property type="match status" value="1"/>
</dbReference>
<comment type="subcellular location">
    <subcellularLocation>
        <location evidence="1">Cell outer membrane</location>
        <topology evidence="1">Multi-pass membrane protein</topology>
    </subcellularLocation>
</comment>
<comment type="similarity">
    <text evidence="1">Belongs to the TonB-dependent receptor family.</text>
</comment>
<keyword evidence="1" id="KW-0998">Cell outer membrane</keyword>
<reference evidence="5" key="1">
    <citation type="submission" date="2023-07" db="EMBL/GenBank/DDBJ databases">
        <title>Functional and genomic diversity of the sorghum phyllosphere microbiome.</title>
        <authorList>
            <person name="Shade A."/>
        </authorList>
    </citation>
    <scope>NUCLEOTIDE SEQUENCE [LARGE SCALE GENOMIC DNA]</scope>
    <source>
        <strain evidence="5">SORGH_AS_0422</strain>
    </source>
</reference>
<keyword evidence="1" id="KW-0472">Membrane</keyword>
<dbReference type="Pfam" id="PF07715">
    <property type="entry name" value="Plug"/>
    <property type="match status" value="1"/>
</dbReference>
<feature type="chain" id="PRO_5046000349" evidence="2">
    <location>
        <begin position="21"/>
        <end position="1104"/>
    </location>
</feature>
<keyword evidence="1" id="KW-0813">Transport</keyword>
<dbReference type="Pfam" id="PF13715">
    <property type="entry name" value="CarbopepD_reg_2"/>
    <property type="match status" value="1"/>
</dbReference>
<dbReference type="InterPro" id="IPR037066">
    <property type="entry name" value="Plug_dom_sf"/>
</dbReference>
<comment type="caution">
    <text evidence="4">The sequence shown here is derived from an EMBL/GenBank/DDBJ whole genome shotgun (WGS) entry which is preliminary data.</text>
</comment>
<dbReference type="EMBL" id="JAVLVU010000001">
    <property type="protein sequence ID" value="MDT3404540.1"/>
    <property type="molecule type" value="Genomic_DNA"/>
</dbReference>
<dbReference type="InterPro" id="IPR023997">
    <property type="entry name" value="TonB-dep_OMP_SusC/RagA_CS"/>
</dbReference>
<evidence type="ECO:0000256" key="2">
    <source>
        <dbReference type="SAM" id="SignalP"/>
    </source>
</evidence>
<name>A0ABU3H0V2_9SPHI</name>